<organism evidence="1 2">
    <name type="scientific">Umezawaea tangerina</name>
    <dbReference type="NCBI Taxonomy" id="84725"/>
    <lineage>
        <taxon>Bacteria</taxon>
        <taxon>Bacillati</taxon>
        <taxon>Actinomycetota</taxon>
        <taxon>Actinomycetes</taxon>
        <taxon>Pseudonocardiales</taxon>
        <taxon>Pseudonocardiaceae</taxon>
        <taxon>Umezawaea</taxon>
    </lineage>
</organism>
<keyword evidence="2" id="KW-1185">Reference proteome</keyword>
<gene>
    <name evidence="1" type="ORF">CLV43_110320</name>
</gene>
<dbReference type="AlphaFoldDB" id="A0A2T0SVS7"/>
<accession>A0A2T0SVS7</accession>
<sequence>MIDANAVRAVAEGASLGRQRRDTGAVATPADERTHFVTLVKPELLTAASAAEVLTGIREVLAGGGVEMTRCAVMPADDYLAHGYLLRHYPRLHRVAADGTDALTSDARVRLDQVLAEWAVDGAQGAYPALAAHPHVDPAALEAMVSAAGVRKLGSGSYVSALDLGAGTVAVLNGFLPALVRGYADATRLVAFFECRGERAIADLRQNLLGTVDPATAAPGTLRGTAAELADHVGARLSASYNGVHLSAGHLEGMFQAWAYFAAHDGDGLGATSLGRSLAEREVPAALVHRLATDQNLVDGTGTCAPHGATENLARHEVVDLVGRWAAGAAGW</sequence>
<dbReference type="SUPFAM" id="SSF54919">
    <property type="entry name" value="Nucleoside diphosphate kinase, NDK"/>
    <property type="match status" value="1"/>
</dbReference>
<evidence type="ECO:0000313" key="2">
    <source>
        <dbReference type="Proteomes" id="UP000239494"/>
    </source>
</evidence>
<evidence type="ECO:0008006" key="3">
    <source>
        <dbReference type="Google" id="ProtNLM"/>
    </source>
</evidence>
<dbReference type="OrthoDB" id="367374at2"/>
<dbReference type="RefSeq" id="WP_106191874.1">
    <property type="nucleotide sequence ID" value="NZ_PVTF01000010.1"/>
</dbReference>
<comment type="caution">
    <text evidence="1">The sequence shown here is derived from an EMBL/GenBank/DDBJ whole genome shotgun (WGS) entry which is preliminary data.</text>
</comment>
<dbReference type="EMBL" id="PVTF01000010">
    <property type="protein sequence ID" value="PRY37508.1"/>
    <property type="molecule type" value="Genomic_DNA"/>
</dbReference>
<name>A0A2T0SVS7_9PSEU</name>
<dbReference type="InterPro" id="IPR036850">
    <property type="entry name" value="NDK-like_dom_sf"/>
</dbReference>
<dbReference type="Proteomes" id="UP000239494">
    <property type="component" value="Unassembled WGS sequence"/>
</dbReference>
<proteinExistence type="predicted"/>
<protein>
    <recommendedName>
        <fullName evidence="3">Nucleoside diphosphate kinase</fullName>
    </recommendedName>
</protein>
<reference evidence="1 2" key="1">
    <citation type="submission" date="2018-03" db="EMBL/GenBank/DDBJ databases">
        <title>Genomic Encyclopedia of Archaeal and Bacterial Type Strains, Phase II (KMG-II): from individual species to whole genera.</title>
        <authorList>
            <person name="Goeker M."/>
        </authorList>
    </citation>
    <scope>NUCLEOTIDE SEQUENCE [LARGE SCALE GENOMIC DNA]</scope>
    <source>
        <strain evidence="1 2">DSM 44720</strain>
    </source>
</reference>
<evidence type="ECO:0000313" key="1">
    <source>
        <dbReference type="EMBL" id="PRY37508.1"/>
    </source>
</evidence>